<keyword evidence="8" id="KW-0472">Membrane</keyword>
<keyword evidence="7" id="KW-0626">Porin</keyword>
<keyword evidence="3" id="KW-0813">Transport</keyword>
<comment type="caution">
    <text evidence="11">The sequence shown here is derived from an EMBL/GenBank/DDBJ whole genome shotgun (WGS) entry which is preliminary data.</text>
</comment>
<evidence type="ECO:0000256" key="8">
    <source>
        <dbReference type="ARBA" id="ARBA00023136"/>
    </source>
</evidence>
<proteinExistence type="inferred from homology"/>
<comment type="similarity">
    <text evidence="2">Belongs to the porin LamB (TC 1.B.3) family.</text>
</comment>
<evidence type="ECO:0000256" key="1">
    <source>
        <dbReference type="ARBA" id="ARBA00004571"/>
    </source>
</evidence>
<evidence type="ECO:0000256" key="2">
    <source>
        <dbReference type="ARBA" id="ARBA00007055"/>
    </source>
</evidence>
<evidence type="ECO:0000256" key="9">
    <source>
        <dbReference type="ARBA" id="ARBA00023237"/>
    </source>
</evidence>
<dbReference type="RefSeq" id="WP_210811349.1">
    <property type="nucleotide sequence ID" value="NZ_JAGQDG010000009.1"/>
</dbReference>
<evidence type="ECO:0000313" key="11">
    <source>
        <dbReference type="EMBL" id="MBQ0937704.1"/>
    </source>
</evidence>
<name>A0ABS5E2R0_9BURK</name>
<evidence type="ECO:0000256" key="6">
    <source>
        <dbReference type="ARBA" id="ARBA00023065"/>
    </source>
</evidence>
<gene>
    <name evidence="11" type="ORF">KAK11_20435</name>
</gene>
<accession>A0ABS5E2R0</accession>
<reference evidence="11 12" key="1">
    <citation type="submission" date="2021-04" db="EMBL/GenBank/DDBJ databases">
        <title>The genome sequence of type strain Ideonella paludis KCTC 32238.</title>
        <authorList>
            <person name="Liu Y."/>
        </authorList>
    </citation>
    <scope>NUCLEOTIDE SEQUENCE [LARGE SCALE GENOMIC DNA]</scope>
    <source>
        <strain evidence="11 12">KCTC 32238</strain>
    </source>
</reference>
<dbReference type="Gene3D" id="2.40.170.10">
    <property type="entry name" value="Porin, LamB type"/>
    <property type="match status" value="1"/>
</dbReference>
<dbReference type="PANTHER" id="PTHR38762:SF1">
    <property type="entry name" value="CRYPTIC OUTER MEMBRANE PORIN BGLH-RELATED"/>
    <property type="match status" value="1"/>
</dbReference>
<keyword evidence="6" id="KW-0406">Ion transport</keyword>
<sequence>MTFLARTLLSSAALLGLGAVSMSAQALDYSGYFRGGPGATQSGTARACYHLNDGAGNGIARGLNYRLGNECDIYGEFQIDQKYVKDGIEYSGTIMVNHYSNQTDQNGSGFNFEQLYAEAKGFDVMPEATFWVGKARGRRGDVHIVDWFFTDMKGVGAGVKGIGVGSGKLGFAWYKTDGDQTKPGNRLNVEVLGLNSNENGKANLFFTATKGQFNGGTGGFGASLRHDQSKLFGTSLSNTLWLQVATGSTSLESNFGDLTRKASAKSLRIVESINWQSGAFGGQAIALLGSSEDNDGKKTTASTLGGRVSYGLSKNFKMVAEAGVSQYKPEGGETARLTKVTLAPTLSINSDFWSRPELRLYVTHGQWNKAAGNVTGQAGFADKTSGTSYGAQVEWWF</sequence>
<dbReference type="EMBL" id="JAGQDG010000009">
    <property type="protein sequence ID" value="MBQ0937704.1"/>
    <property type="molecule type" value="Genomic_DNA"/>
</dbReference>
<evidence type="ECO:0000256" key="10">
    <source>
        <dbReference type="SAM" id="SignalP"/>
    </source>
</evidence>
<keyword evidence="9" id="KW-0998">Cell outer membrane</keyword>
<feature type="signal peptide" evidence="10">
    <location>
        <begin position="1"/>
        <end position="26"/>
    </location>
</feature>
<keyword evidence="5" id="KW-0812">Transmembrane</keyword>
<dbReference type="PANTHER" id="PTHR38762">
    <property type="entry name" value="CRYPTIC OUTER MEMBRANE PORIN BGLH-RELATED"/>
    <property type="match status" value="1"/>
</dbReference>
<dbReference type="SUPFAM" id="SSF56935">
    <property type="entry name" value="Porins"/>
    <property type="match status" value="1"/>
</dbReference>
<protein>
    <submittedName>
        <fullName evidence="11">Carbohydrate porin</fullName>
    </submittedName>
</protein>
<keyword evidence="4" id="KW-1134">Transmembrane beta strand</keyword>
<comment type="subcellular location">
    <subcellularLocation>
        <location evidence="1">Cell outer membrane</location>
        <topology evidence="1">Multi-pass membrane protein</topology>
    </subcellularLocation>
</comment>
<feature type="chain" id="PRO_5046503611" evidence="10">
    <location>
        <begin position="27"/>
        <end position="397"/>
    </location>
</feature>
<keyword evidence="10" id="KW-0732">Signal</keyword>
<evidence type="ECO:0000256" key="3">
    <source>
        <dbReference type="ARBA" id="ARBA00022448"/>
    </source>
</evidence>
<evidence type="ECO:0000256" key="5">
    <source>
        <dbReference type="ARBA" id="ARBA00022692"/>
    </source>
</evidence>
<dbReference type="InterPro" id="IPR036998">
    <property type="entry name" value="Porin_LamB_sf"/>
</dbReference>
<dbReference type="InterPro" id="IPR003192">
    <property type="entry name" value="Porin_LamB"/>
</dbReference>
<evidence type="ECO:0000313" key="12">
    <source>
        <dbReference type="Proteomes" id="UP000672097"/>
    </source>
</evidence>
<dbReference type="Pfam" id="PF02264">
    <property type="entry name" value="LamB"/>
    <property type="match status" value="1"/>
</dbReference>
<keyword evidence="12" id="KW-1185">Reference proteome</keyword>
<dbReference type="InterPro" id="IPR050286">
    <property type="entry name" value="G_neg_Bact_CarbUptk_Porin"/>
</dbReference>
<organism evidence="11 12">
    <name type="scientific">Ideonella paludis</name>
    <dbReference type="NCBI Taxonomy" id="1233411"/>
    <lineage>
        <taxon>Bacteria</taxon>
        <taxon>Pseudomonadati</taxon>
        <taxon>Pseudomonadota</taxon>
        <taxon>Betaproteobacteria</taxon>
        <taxon>Burkholderiales</taxon>
        <taxon>Sphaerotilaceae</taxon>
        <taxon>Ideonella</taxon>
    </lineage>
</organism>
<evidence type="ECO:0000256" key="4">
    <source>
        <dbReference type="ARBA" id="ARBA00022452"/>
    </source>
</evidence>
<dbReference type="Proteomes" id="UP000672097">
    <property type="component" value="Unassembled WGS sequence"/>
</dbReference>
<evidence type="ECO:0000256" key="7">
    <source>
        <dbReference type="ARBA" id="ARBA00023114"/>
    </source>
</evidence>